<gene>
    <name evidence="2" type="ORF">TR88126</name>
</gene>
<accession>A0A0X3PIJ6</accession>
<evidence type="ECO:0000256" key="1">
    <source>
        <dbReference type="SAM" id="Phobius"/>
    </source>
</evidence>
<dbReference type="AlphaFoldDB" id="A0A0X3PIJ6"/>
<feature type="transmembrane region" description="Helical" evidence="1">
    <location>
        <begin position="107"/>
        <end position="134"/>
    </location>
</feature>
<protein>
    <submittedName>
        <fullName evidence="2">Uncharacterized protein</fullName>
    </submittedName>
</protein>
<keyword evidence="1" id="KW-0812">Transmembrane</keyword>
<keyword evidence="1" id="KW-0472">Membrane</keyword>
<evidence type="ECO:0000313" key="2">
    <source>
        <dbReference type="EMBL" id="JAP51478.1"/>
    </source>
</evidence>
<reference evidence="2" key="1">
    <citation type="submission" date="2016-01" db="EMBL/GenBank/DDBJ databases">
        <title>Reference transcriptome for the parasite Schistocephalus solidus: insights into the molecular evolution of parasitism.</title>
        <authorList>
            <person name="Hebert F.O."/>
            <person name="Grambauer S."/>
            <person name="Barber I."/>
            <person name="Landry C.R."/>
            <person name="Aubin-Horth N."/>
        </authorList>
    </citation>
    <scope>NUCLEOTIDE SEQUENCE</scope>
</reference>
<dbReference type="EMBL" id="GEEE01006426">
    <property type="protein sequence ID" value="JAP56799.1"/>
    <property type="molecule type" value="Transcribed_RNA"/>
</dbReference>
<name>A0A0X3PIJ6_SCHSO</name>
<proteinExistence type="predicted"/>
<dbReference type="EMBL" id="GEEE01011747">
    <property type="protein sequence ID" value="JAP51478.1"/>
    <property type="molecule type" value="Transcribed_RNA"/>
</dbReference>
<feature type="transmembrane region" description="Helical" evidence="1">
    <location>
        <begin position="65"/>
        <end position="87"/>
    </location>
</feature>
<organism evidence="2">
    <name type="scientific">Schistocephalus solidus</name>
    <name type="common">Tapeworm</name>
    <dbReference type="NCBI Taxonomy" id="70667"/>
    <lineage>
        <taxon>Eukaryota</taxon>
        <taxon>Metazoa</taxon>
        <taxon>Spiralia</taxon>
        <taxon>Lophotrochozoa</taxon>
        <taxon>Platyhelminthes</taxon>
        <taxon>Cestoda</taxon>
        <taxon>Eucestoda</taxon>
        <taxon>Diphyllobothriidea</taxon>
        <taxon>Diphyllobothriidae</taxon>
        <taxon>Schistocephalus</taxon>
    </lineage>
</organism>
<keyword evidence="1" id="KW-1133">Transmembrane helix</keyword>
<sequence length="141" mass="15445">MHSIELCSAFHSCLSCLLVPGFLSAESTLLLRLLLLLDSKTCHILFRILFLPQTGVILSMDSRTLINAAIISSATAYSFLFVTFTALESIRDLNFVEFACQTAVLPGTFRCITLGSVWFTELSTLALLSAVIAYKKSNITS</sequence>